<keyword evidence="1" id="KW-0472">Membrane</keyword>
<dbReference type="Proteomes" id="UP000248326">
    <property type="component" value="Unassembled WGS sequence"/>
</dbReference>
<comment type="caution">
    <text evidence="2">The sequence shown here is derived from an EMBL/GenBank/DDBJ whole genome shotgun (WGS) entry which is preliminary data.</text>
</comment>
<protein>
    <submittedName>
        <fullName evidence="2">Uncharacterized protein</fullName>
    </submittedName>
</protein>
<accession>A0A318S3U2</accession>
<reference evidence="2 3" key="1">
    <citation type="submission" date="2018-06" db="EMBL/GenBank/DDBJ databases">
        <title>Genomic Encyclopedia of Type Strains, Phase IV (KMG-IV): sequencing the most valuable type-strain genomes for metagenomic binning, comparative biology and taxonomic classification.</title>
        <authorList>
            <person name="Goeker M."/>
        </authorList>
    </citation>
    <scope>NUCLEOTIDE SEQUENCE [LARGE SCALE GENOMIC DNA]</scope>
    <source>
        <strain evidence="2 3">DSM 18048</strain>
    </source>
</reference>
<keyword evidence="1" id="KW-0812">Transmembrane</keyword>
<sequence length="127" mass="14367">MNASPSPLLALYRIVLVVLGLVVLVAWLSERPWEGRDRFDQRFQSLSALTYGDGWPFRVDRAMLECVDGRYLTVRAAPDGGISDEPFALDDAAKRVAEHRGWRDVREIQLRNADVSPLLDVGRRLCD</sequence>
<dbReference type="AlphaFoldDB" id="A0A318S3U2"/>
<feature type="transmembrane region" description="Helical" evidence="1">
    <location>
        <begin position="6"/>
        <end position="28"/>
    </location>
</feature>
<keyword evidence="3" id="KW-1185">Reference proteome</keyword>
<keyword evidence="1" id="KW-1133">Transmembrane helix</keyword>
<dbReference type="RefSeq" id="WP_110888684.1">
    <property type="nucleotide sequence ID" value="NZ_QJSX01000023.1"/>
</dbReference>
<proteinExistence type="predicted"/>
<dbReference type="EMBL" id="QJSX01000023">
    <property type="protein sequence ID" value="PYE49435.1"/>
    <property type="molecule type" value="Genomic_DNA"/>
</dbReference>
<organism evidence="2 3">
    <name type="scientific">Deinococcus yavapaiensis KR-236</name>
    <dbReference type="NCBI Taxonomy" id="694435"/>
    <lineage>
        <taxon>Bacteria</taxon>
        <taxon>Thermotogati</taxon>
        <taxon>Deinococcota</taxon>
        <taxon>Deinococci</taxon>
        <taxon>Deinococcales</taxon>
        <taxon>Deinococcaceae</taxon>
        <taxon>Deinococcus</taxon>
    </lineage>
</organism>
<evidence type="ECO:0000313" key="2">
    <source>
        <dbReference type="EMBL" id="PYE49435.1"/>
    </source>
</evidence>
<evidence type="ECO:0000256" key="1">
    <source>
        <dbReference type="SAM" id="Phobius"/>
    </source>
</evidence>
<dbReference type="OrthoDB" id="8074550at2"/>
<gene>
    <name evidence="2" type="ORF">DES52_12329</name>
</gene>
<name>A0A318S3U2_9DEIO</name>
<evidence type="ECO:0000313" key="3">
    <source>
        <dbReference type="Proteomes" id="UP000248326"/>
    </source>
</evidence>